<dbReference type="RefSeq" id="WP_023403996.1">
    <property type="nucleotide sequence ID" value="NZ_BAUJ01000024.1"/>
</dbReference>
<dbReference type="OrthoDB" id="8629576at2"/>
<keyword evidence="2 8" id="KW-0479">Metal-binding</keyword>
<gene>
    <name evidence="9" type="primary">aceA</name>
    <name evidence="9" type="ORF">VHA01S_024_00260</name>
</gene>
<evidence type="ECO:0000256" key="6">
    <source>
        <dbReference type="ARBA" id="ARBA00031921"/>
    </source>
</evidence>
<dbReference type="CDD" id="cd00377">
    <property type="entry name" value="ICL_PEPM"/>
    <property type="match status" value="1"/>
</dbReference>
<reference evidence="9 10" key="2">
    <citation type="submission" date="2013-11" db="EMBL/GenBank/DDBJ databases">
        <title>Whole genome shotgun sequence of Vibrio halioticoli NBRC 102217.</title>
        <authorList>
            <person name="Isaki S."/>
            <person name="Kimura A."/>
            <person name="Ohji S."/>
            <person name="Hosoyama A."/>
            <person name="Fujita N."/>
            <person name="Hashimoto M."/>
            <person name="Hosoyama Y."/>
            <person name="Yamazoe A."/>
        </authorList>
    </citation>
    <scope>NUCLEOTIDE SEQUENCE [LARGE SCALE GENOMIC DNA]</scope>
    <source>
        <strain evidence="9 10">NBRC 102217</strain>
    </source>
</reference>
<protein>
    <recommendedName>
        <fullName evidence="1">Isocitrate lyase</fullName>
    </recommendedName>
    <alternativeName>
        <fullName evidence="5">Isocitrase</fullName>
    </alternativeName>
    <alternativeName>
        <fullName evidence="6">Isocitratase</fullName>
    </alternativeName>
</protein>
<keyword evidence="8" id="KW-0460">Magnesium</keyword>
<evidence type="ECO:0000256" key="4">
    <source>
        <dbReference type="ARBA" id="ARBA00023531"/>
    </source>
</evidence>
<dbReference type="EMBL" id="BAUJ01000024">
    <property type="protein sequence ID" value="GAD89632.1"/>
    <property type="molecule type" value="Genomic_DNA"/>
</dbReference>
<sequence>MDNYKSVIETAKGTIEQQGQTWAAINPEYVARMRLQNRFTCGLDIARFTAKIMREDMQAYDENNANYTQSLGCWHGFIGQQKMISVKKHFETTRGRYLYLSGWMVAAMRSELGPLPDQSMHEKTSVPMLIEELYTFLKQADARELNHLYKALDKARAEGDAVTAQSVQNQIDNFETHVVPIIADIDAGFGNEEATYLLAKKMIEAGACCIQIENQVSDAKQCGHQDGKVTVPHEDFLAKINAVRYAFLELGVDDGVIVARTDSLGAGLTQKIPVSQSEGDLADVYNSFIDGEEVTKLEELASGEMVIKQGDKYIKPTRLPNGLVRFKPNTGEDRVVLDCITSLQNGADLLWIETEKPHVQQIAGMVNRIREVIPNAKLVYNNSPSFNWTLNFRQQVFDMWQEQGMDVTAYEREKLMNSVYDESELAREADIKIQNFQQDAARDAGIFHHLITLPTYHTAALSTDNLAKDYFGEMGMLAYVKGVQRKEIRQGLASVKHQDMSGSNIGDDHKEYFSGDQALKASGENNTMNQFA</sequence>
<dbReference type="GO" id="GO:0046872">
    <property type="term" value="F:metal ion binding"/>
    <property type="evidence" value="ECO:0007669"/>
    <property type="project" value="UniProtKB-KW"/>
</dbReference>
<keyword evidence="10" id="KW-1185">Reference proteome</keyword>
<dbReference type="SUPFAM" id="SSF51621">
    <property type="entry name" value="Phosphoenolpyruvate/pyruvate domain"/>
    <property type="match status" value="1"/>
</dbReference>
<proteinExistence type="predicted"/>
<dbReference type="Proteomes" id="UP000017800">
    <property type="component" value="Unassembled WGS sequence"/>
</dbReference>
<dbReference type="PANTHER" id="PTHR21631">
    <property type="entry name" value="ISOCITRATE LYASE/MALATE SYNTHASE"/>
    <property type="match status" value="1"/>
</dbReference>
<evidence type="ECO:0000313" key="9">
    <source>
        <dbReference type="EMBL" id="GAD89632.1"/>
    </source>
</evidence>
<reference evidence="9 10" key="1">
    <citation type="submission" date="2013-10" db="EMBL/GenBank/DDBJ databases">
        <authorList>
            <person name="Ichikawa N."/>
            <person name="Kimura A."/>
            <person name="Ohji S."/>
            <person name="Hosoyama A."/>
            <person name="Fujita N."/>
        </authorList>
    </citation>
    <scope>NUCLEOTIDE SEQUENCE [LARGE SCALE GENOMIC DNA]</scope>
    <source>
        <strain evidence="9 10">NBRC 102217</strain>
    </source>
</reference>
<evidence type="ECO:0000256" key="3">
    <source>
        <dbReference type="ARBA" id="ARBA00023239"/>
    </source>
</evidence>
<dbReference type="InterPro" id="IPR040442">
    <property type="entry name" value="Pyrv_kinase-like_dom_sf"/>
</dbReference>
<dbReference type="eggNOG" id="COG2224">
    <property type="taxonomic scope" value="Bacteria"/>
</dbReference>
<dbReference type="GO" id="GO:0019752">
    <property type="term" value="P:carboxylic acid metabolic process"/>
    <property type="evidence" value="ECO:0007669"/>
    <property type="project" value="InterPro"/>
</dbReference>
<dbReference type="AlphaFoldDB" id="V5FL63"/>
<evidence type="ECO:0000256" key="8">
    <source>
        <dbReference type="PIRSR" id="PIRSR001362-3"/>
    </source>
</evidence>
<evidence type="ECO:0000256" key="2">
    <source>
        <dbReference type="ARBA" id="ARBA00022723"/>
    </source>
</evidence>
<dbReference type="PANTHER" id="PTHR21631:SF3">
    <property type="entry name" value="BIFUNCTIONAL GLYOXYLATE CYCLE PROTEIN"/>
    <property type="match status" value="1"/>
</dbReference>
<evidence type="ECO:0000256" key="1">
    <source>
        <dbReference type="ARBA" id="ARBA00017446"/>
    </source>
</evidence>
<keyword evidence="3 9" id="KW-0456">Lyase</keyword>
<dbReference type="Gene3D" id="3.20.20.60">
    <property type="entry name" value="Phosphoenolpyruvate-binding domains"/>
    <property type="match status" value="1"/>
</dbReference>
<accession>V5FL63</accession>
<evidence type="ECO:0000256" key="7">
    <source>
        <dbReference type="PIRSR" id="PIRSR001362-1"/>
    </source>
</evidence>
<evidence type="ECO:0000313" key="10">
    <source>
        <dbReference type="Proteomes" id="UP000017800"/>
    </source>
</evidence>
<dbReference type="InterPro" id="IPR015813">
    <property type="entry name" value="Pyrv/PenolPyrv_kinase-like_dom"/>
</dbReference>
<organism evidence="9 10">
    <name type="scientific">Vibrio halioticoli NBRC 102217</name>
    <dbReference type="NCBI Taxonomy" id="1219072"/>
    <lineage>
        <taxon>Bacteria</taxon>
        <taxon>Pseudomonadati</taxon>
        <taxon>Pseudomonadota</taxon>
        <taxon>Gammaproteobacteria</taxon>
        <taxon>Vibrionales</taxon>
        <taxon>Vibrionaceae</taxon>
        <taxon>Vibrio</taxon>
    </lineage>
</organism>
<comment type="caution">
    <text evidence="9">The sequence shown here is derived from an EMBL/GenBank/DDBJ whole genome shotgun (WGS) entry which is preliminary data.</text>
</comment>
<dbReference type="NCBIfam" id="NF005074">
    <property type="entry name" value="PRK06498.1"/>
    <property type="match status" value="1"/>
</dbReference>
<dbReference type="InterPro" id="IPR039556">
    <property type="entry name" value="ICL/PEPM"/>
</dbReference>
<dbReference type="InterPro" id="IPR006254">
    <property type="entry name" value="Isocitrate_lyase"/>
</dbReference>
<dbReference type="GO" id="GO:0004451">
    <property type="term" value="F:isocitrate lyase activity"/>
    <property type="evidence" value="ECO:0007669"/>
    <property type="project" value="UniProtKB-EC"/>
</dbReference>
<feature type="binding site" evidence="8">
    <location>
        <position position="184"/>
    </location>
    <ligand>
        <name>Mg(2+)</name>
        <dbReference type="ChEBI" id="CHEBI:18420"/>
    </ligand>
</feature>
<dbReference type="PIRSF" id="PIRSF001362">
    <property type="entry name" value="Isocit_lyase"/>
    <property type="match status" value="1"/>
</dbReference>
<feature type="active site" description="Proton acceptor" evidence="7">
    <location>
        <position position="222"/>
    </location>
</feature>
<evidence type="ECO:0000256" key="5">
    <source>
        <dbReference type="ARBA" id="ARBA00031022"/>
    </source>
</evidence>
<comment type="cofactor">
    <cofactor evidence="8">
        <name>Mg(2+)</name>
        <dbReference type="ChEBI" id="CHEBI:18420"/>
    </cofactor>
    <text evidence="8">Can also use Mn(2+) ion.</text>
</comment>
<dbReference type="Pfam" id="PF00463">
    <property type="entry name" value="ICL"/>
    <property type="match status" value="3"/>
</dbReference>
<name>V5FL63_9VIBR</name>
<comment type="catalytic activity">
    <reaction evidence="4">
        <text>D-threo-isocitrate = glyoxylate + succinate</text>
        <dbReference type="Rhea" id="RHEA:13245"/>
        <dbReference type="ChEBI" id="CHEBI:15562"/>
        <dbReference type="ChEBI" id="CHEBI:30031"/>
        <dbReference type="ChEBI" id="CHEBI:36655"/>
        <dbReference type="EC" id="4.1.3.1"/>
    </reaction>
</comment>